<dbReference type="InterPro" id="IPR029016">
    <property type="entry name" value="GAF-like_dom_sf"/>
</dbReference>
<organism evidence="2 3">
    <name type="scientific">Oleiagrimonas citrea</name>
    <dbReference type="NCBI Taxonomy" id="1665687"/>
    <lineage>
        <taxon>Bacteria</taxon>
        <taxon>Pseudomonadati</taxon>
        <taxon>Pseudomonadota</taxon>
        <taxon>Gammaproteobacteria</taxon>
        <taxon>Lysobacterales</taxon>
        <taxon>Rhodanobacteraceae</taxon>
        <taxon>Oleiagrimonas</taxon>
    </lineage>
</organism>
<gene>
    <name evidence="2" type="ORF">HF690_13955</name>
</gene>
<keyword evidence="1" id="KW-0175">Coiled coil</keyword>
<proteinExistence type="predicted"/>
<dbReference type="Proteomes" id="UP000541636">
    <property type="component" value="Unassembled WGS sequence"/>
</dbReference>
<evidence type="ECO:0000313" key="2">
    <source>
        <dbReference type="EMBL" id="NKZ40058.1"/>
    </source>
</evidence>
<dbReference type="PANTHER" id="PTHR38765:SF1">
    <property type="entry name" value="DUF484 DOMAIN-CONTAINING PROTEIN"/>
    <property type="match status" value="1"/>
</dbReference>
<dbReference type="PANTHER" id="PTHR38765">
    <property type="entry name" value="DUF484 DOMAIN-CONTAINING PROTEIN"/>
    <property type="match status" value="1"/>
</dbReference>
<dbReference type="AlphaFoldDB" id="A0A846ZR82"/>
<reference evidence="2 3" key="1">
    <citation type="journal article" date="2017" name="Int. J. Syst. Evol. Microbiol.">
        <title>Oleiagrimonas citrea sp. nov., a marine bacterium isolated from tidal flat sediment and emended description of the genus Oleiagrimonas Fang et al. 2015 and Oleiagrimonas soli.</title>
        <authorList>
            <person name="Yang S.H."/>
            <person name="Seo H.S."/>
            <person name="Seong C.N."/>
            <person name="Kwon K.K."/>
        </authorList>
    </citation>
    <scope>NUCLEOTIDE SEQUENCE [LARGE SCALE GENOMIC DNA]</scope>
    <source>
        <strain evidence="2 3">MEBiC09124</strain>
    </source>
</reference>
<feature type="coiled-coil region" evidence="1">
    <location>
        <begin position="53"/>
        <end position="80"/>
    </location>
</feature>
<dbReference type="InterPro" id="IPR007435">
    <property type="entry name" value="DUF484"/>
</dbReference>
<dbReference type="Gene3D" id="3.30.450.40">
    <property type="match status" value="1"/>
</dbReference>
<comment type="caution">
    <text evidence="2">The sequence shown here is derived from an EMBL/GenBank/DDBJ whole genome shotgun (WGS) entry which is preliminary data.</text>
</comment>
<protein>
    <submittedName>
        <fullName evidence="2">DUF484 family protein</fullName>
    </submittedName>
</protein>
<dbReference type="Pfam" id="PF04340">
    <property type="entry name" value="DUF484"/>
    <property type="match status" value="1"/>
</dbReference>
<evidence type="ECO:0000256" key="1">
    <source>
        <dbReference type="SAM" id="Coils"/>
    </source>
</evidence>
<sequence>MAEMTLKDGLQAMDIAEYLRKHPQFLKDFPDLAMSLTVPREHGPAASLASYQLDVLRDKNRDLERRLADLIEIAAENEQLMVRVHSLTLGLVRADSLAESVRSVVAGLTEDFDTDLVRLVLLRAHEDLPEADWLRVETGGADALPAFAEFFARKDPMVGRLAADKLEYLFGEQADSVQSAALMRLGEHGMLAIGSHDANRFHPGMGAVFLKLIAESVTAAIQRYAD</sequence>
<dbReference type="EMBL" id="JAAZQD010000006">
    <property type="protein sequence ID" value="NKZ40058.1"/>
    <property type="molecule type" value="Genomic_DNA"/>
</dbReference>
<accession>A0A846ZR82</accession>
<name>A0A846ZR82_9GAMM</name>
<dbReference type="RefSeq" id="WP_113065623.1">
    <property type="nucleotide sequence ID" value="NZ_JAAZQD010000006.1"/>
</dbReference>
<keyword evidence="3" id="KW-1185">Reference proteome</keyword>
<evidence type="ECO:0000313" key="3">
    <source>
        <dbReference type="Proteomes" id="UP000541636"/>
    </source>
</evidence>